<dbReference type="OrthoDB" id="2379842at2759"/>
<keyword evidence="3" id="KW-1185">Reference proteome</keyword>
<dbReference type="Proteomes" id="UP000235388">
    <property type="component" value="Unassembled WGS sequence"/>
</dbReference>
<feature type="compositionally biased region" description="Acidic residues" evidence="1">
    <location>
        <begin position="237"/>
        <end position="247"/>
    </location>
</feature>
<name>A0A2N5T3P9_9BASI</name>
<organism evidence="2 3">
    <name type="scientific">Puccinia coronata f. sp. avenae</name>
    <dbReference type="NCBI Taxonomy" id="200324"/>
    <lineage>
        <taxon>Eukaryota</taxon>
        <taxon>Fungi</taxon>
        <taxon>Dikarya</taxon>
        <taxon>Basidiomycota</taxon>
        <taxon>Pucciniomycotina</taxon>
        <taxon>Pucciniomycetes</taxon>
        <taxon>Pucciniales</taxon>
        <taxon>Pucciniaceae</taxon>
        <taxon>Puccinia</taxon>
    </lineage>
</organism>
<evidence type="ECO:0000313" key="3">
    <source>
        <dbReference type="Proteomes" id="UP000235388"/>
    </source>
</evidence>
<reference evidence="2 3" key="1">
    <citation type="submission" date="2017-11" db="EMBL/GenBank/DDBJ databases">
        <title>De novo assembly and phasing of dikaryotic genomes from two isolates of Puccinia coronata f. sp. avenae, the causal agent of oat crown rust.</title>
        <authorList>
            <person name="Miller M.E."/>
            <person name="Zhang Y."/>
            <person name="Omidvar V."/>
            <person name="Sperschneider J."/>
            <person name="Schwessinger B."/>
            <person name="Raley C."/>
            <person name="Palmer J.M."/>
            <person name="Garnica D."/>
            <person name="Upadhyaya N."/>
            <person name="Rathjen J."/>
            <person name="Taylor J.M."/>
            <person name="Park R.F."/>
            <person name="Dodds P.N."/>
            <person name="Hirsch C.D."/>
            <person name="Kianian S.F."/>
            <person name="Figueroa M."/>
        </authorList>
    </citation>
    <scope>NUCLEOTIDE SEQUENCE [LARGE SCALE GENOMIC DNA]</scope>
    <source>
        <strain evidence="2">12NC29</strain>
    </source>
</reference>
<protein>
    <submittedName>
        <fullName evidence="2">Uncharacterized protein</fullName>
    </submittedName>
</protein>
<gene>
    <name evidence="2" type="ORF">PCANC_16625</name>
</gene>
<comment type="caution">
    <text evidence="2">The sequence shown here is derived from an EMBL/GenBank/DDBJ whole genome shotgun (WGS) entry which is preliminary data.</text>
</comment>
<evidence type="ECO:0000256" key="1">
    <source>
        <dbReference type="SAM" id="MobiDB-lite"/>
    </source>
</evidence>
<feature type="region of interest" description="Disordered" evidence="1">
    <location>
        <begin position="149"/>
        <end position="301"/>
    </location>
</feature>
<sequence length="342" mass="37457">MQRMLSLLNQLNTGSAPETTTSPGHFALAPELKDFLPSSPAPNHVTLGEESQANSLDLSLRNSPAPPQDGINSVANTDKESLFNDEPISAPIDDITAKQPQNVLDLISDIDGFNWNTGNPQTISKNIQQFKQIAAGNHHAIPIQAPDIKQRTKGRPTLIKKSAATTTKRNMSAFKTVESNLKKKSASLKQASANQRAKSKQMKRDQNSSDSAWEVNKSNYKDNDAEYTYEESNNSGNEEDVLNDQDNTDNLPDDAKAPLVDLKIAENPPINSNTEAQSPNSNKDNNNNKNDKETCTNSHADVNVNEGTKECSQDLHYSQIPTSLHKYIANIFNPLGNSNCGF</sequence>
<accession>A0A2N5T3P9</accession>
<proteinExistence type="predicted"/>
<dbReference type="AlphaFoldDB" id="A0A2N5T3P9"/>
<feature type="compositionally biased region" description="Polar residues" evidence="1">
    <location>
        <begin position="269"/>
        <end position="279"/>
    </location>
</feature>
<dbReference type="EMBL" id="PGCJ01000802">
    <property type="protein sequence ID" value="PLW20122.1"/>
    <property type="molecule type" value="Genomic_DNA"/>
</dbReference>
<evidence type="ECO:0000313" key="2">
    <source>
        <dbReference type="EMBL" id="PLW20122.1"/>
    </source>
</evidence>